<name>A0A8J6HHU2_TENMO</name>
<accession>A0A8J6HHU2</accession>
<feature type="region of interest" description="Disordered" evidence="3">
    <location>
        <begin position="157"/>
        <end position="199"/>
    </location>
</feature>
<reference evidence="5" key="1">
    <citation type="journal article" date="2020" name="J Insects Food Feed">
        <title>The yellow mealworm (Tenebrio molitor) genome: a resource for the emerging insects as food and feed industry.</title>
        <authorList>
            <person name="Eriksson T."/>
            <person name="Andere A."/>
            <person name="Kelstrup H."/>
            <person name="Emery V."/>
            <person name="Picard C."/>
        </authorList>
    </citation>
    <scope>NUCLEOTIDE SEQUENCE</scope>
    <source>
        <strain evidence="5">Stoneville</strain>
        <tissue evidence="5">Whole head</tissue>
    </source>
</reference>
<dbReference type="Proteomes" id="UP000719412">
    <property type="component" value="Unassembled WGS sequence"/>
</dbReference>
<evidence type="ECO:0000256" key="1">
    <source>
        <dbReference type="ARBA" id="ARBA00022723"/>
    </source>
</evidence>
<evidence type="ECO:0000259" key="4">
    <source>
        <dbReference type="PROSITE" id="PS50081"/>
    </source>
</evidence>
<dbReference type="PROSITE" id="PS50081">
    <property type="entry name" value="ZF_DAG_PE_2"/>
    <property type="match status" value="1"/>
</dbReference>
<keyword evidence="1" id="KW-0479">Metal-binding</keyword>
<dbReference type="InterPro" id="IPR002219">
    <property type="entry name" value="PKC_DAG/PE"/>
</dbReference>
<keyword evidence="6" id="KW-1185">Reference proteome</keyword>
<evidence type="ECO:0000256" key="2">
    <source>
        <dbReference type="ARBA" id="ARBA00022833"/>
    </source>
</evidence>
<proteinExistence type="predicted"/>
<keyword evidence="2" id="KW-0862">Zinc</keyword>
<dbReference type="SUPFAM" id="SSF57889">
    <property type="entry name" value="Cysteine-rich domain"/>
    <property type="match status" value="1"/>
</dbReference>
<gene>
    <name evidence="5" type="ORF">GEV33_008174</name>
</gene>
<dbReference type="EMBL" id="JABDTM020024114">
    <property type="protein sequence ID" value="KAH0814617.1"/>
    <property type="molecule type" value="Genomic_DNA"/>
</dbReference>
<reference evidence="5" key="2">
    <citation type="submission" date="2021-08" db="EMBL/GenBank/DDBJ databases">
        <authorList>
            <person name="Eriksson T."/>
        </authorList>
    </citation>
    <scope>NUCLEOTIDE SEQUENCE</scope>
    <source>
        <strain evidence="5">Stoneville</strain>
        <tissue evidence="5">Whole head</tissue>
    </source>
</reference>
<evidence type="ECO:0000313" key="6">
    <source>
        <dbReference type="Proteomes" id="UP000719412"/>
    </source>
</evidence>
<dbReference type="GO" id="GO:0046872">
    <property type="term" value="F:metal ion binding"/>
    <property type="evidence" value="ECO:0007669"/>
    <property type="project" value="UniProtKB-KW"/>
</dbReference>
<feature type="compositionally biased region" description="Polar residues" evidence="3">
    <location>
        <begin position="187"/>
        <end position="199"/>
    </location>
</feature>
<dbReference type="AlphaFoldDB" id="A0A8J6HHU2"/>
<comment type="caution">
    <text evidence="5">The sequence shown here is derived from an EMBL/GenBank/DDBJ whole genome shotgun (WGS) entry which is preliminary data.</text>
</comment>
<evidence type="ECO:0000256" key="3">
    <source>
        <dbReference type="SAM" id="MobiDB-lite"/>
    </source>
</evidence>
<feature type="domain" description="Phorbol-ester/DAG-type" evidence="4">
    <location>
        <begin position="3"/>
        <end position="50"/>
    </location>
</feature>
<dbReference type="InterPro" id="IPR046349">
    <property type="entry name" value="C1-like_sf"/>
</dbReference>
<protein>
    <recommendedName>
        <fullName evidence="4">Phorbol-ester/DAG-type domain-containing protein</fullName>
    </recommendedName>
</protein>
<organism evidence="5 6">
    <name type="scientific">Tenebrio molitor</name>
    <name type="common">Yellow mealworm beetle</name>
    <dbReference type="NCBI Taxonomy" id="7067"/>
    <lineage>
        <taxon>Eukaryota</taxon>
        <taxon>Metazoa</taxon>
        <taxon>Ecdysozoa</taxon>
        <taxon>Arthropoda</taxon>
        <taxon>Hexapoda</taxon>
        <taxon>Insecta</taxon>
        <taxon>Pterygota</taxon>
        <taxon>Neoptera</taxon>
        <taxon>Endopterygota</taxon>
        <taxon>Coleoptera</taxon>
        <taxon>Polyphaga</taxon>
        <taxon>Cucujiformia</taxon>
        <taxon>Tenebrionidae</taxon>
        <taxon>Tenebrio</taxon>
    </lineage>
</organism>
<evidence type="ECO:0000313" key="5">
    <source>
        <dbReference type="EMBL" id="KAH0814617.1"/>
    </source>
</evidence>
<sequence>MAGGSITPSNANENTVYCKKCKAKLVSGLKCKKCASYYHPSCARQRPNMVFNNDDTVTCCESQKNGEQEDIIHISNTTLIEAITTGDKVDVNIFAYILEQKDQIIKTLKEEITLLNDKIYLMTMTGNKNLSKAEEPVEKKEDKKQPSIPAVEIAECKQNKKTSKQQSKSKLTRDDGKQTVIECNPRGTPTTSKPTNNGLKTTATEYLHRMEELHCLWTELLSASQLNWWCRVRRGASSMPEDK</sequence>